<name>A0A379ALY3_ENTAG</name>
<dbReference type="AlphaFoldDB" id="A0A379ALY3"/>
<organism evidence="1 2">
    <name type="scientific">Enterobacter agglomerans</name>
    <name type="common">Erwinia herbicola</name>
    <name type="synonym">Pantoea agglomerans</name>
    <dbReference type="NCBI Taxonomy" id="549"/>
    <lineage>
        <taxon>Bacteria</taxon>
        <taxon>Pseudomonadati</taxon>
        <taxon>Pseudomonadota</taxon>
        <taxon>Gammaproteobacteria</taxon>
        <taxon>Enterobacterales</taxon>
        <taxon>Erwiniaceae</taxon>
        <taxon>Pantoea</taxon>
        <taxon>Pantoea agglomerans group</taxon>
    </lineage>
</organism>
<reference evidence="1 2" key="1">
    <citation type="submission" date="2018-06" db="EMBL/GenBank/DDBJ databases">
        <authorList>
            <consortium name="Pathogen Informatics"/>
            <person name="Doyle S."/>
        </authorList>
    </citation>
    <scope>NUCLEOTIDE SEQUENCE [LARGE SCALE GENOMIC DNA]</scope>
    <source>
        <strain evidence="1 2">NCTC9381</strain>
    </source>
</reference>
<dbReference type="Proteomes" id="UP000254640">
    <property type="component" value="Unassembled WGS sequence"/>
</dbReference>
<gene>
    <name evidence="1" type="ORF">NCTC9381_04572</name>
</gene>
<dbReference type="EMBL" id="UGSO01000001">
    <property type="protein sequence ID" value="SUB18609.1"/>
    <property type="molecule type" value="Genomic_DNA"/>
</dbReference>
<protein>
    <submittedName>
        <fullName evidence="1">Uncharacterized protein</fullName>
    </submittedName>
</protein>
<evidence type="ECO:0000313" key="2">
    <source>
        <dbReference type="Proteomes" id="UP000254640"/>
    </source>
</evidence>
<dbReference type="GeneID" id="66823530"/>
<sequence>MKNLFKWSALVAATVLILIGLFVWLVASGSDETTVYKENDFFSYHTLTDKDIENAPRITDNYYFEAHPGDGYSPSNSIVFKGATDTASLRAYLEKLGYVKQNRSLGEKEIWAKPDQLDGDLFYLYFNPTTHEVELTRVLNN</sequence>
<dbReference type="RefSeq" id="WP_062759410.1">
    <property type="nucleotide sequence ID" value="NZ_CP046722.1"/>
</dbReference>
<proteinExistence type="predicted"/>
<accession>A0A379ALY3</accession>
<keyword evidence="2" id="KW-1185">Reference proteome</keyword>
<evidence type="ECO:0000313" key="1">
    <source>
        <dbReference type="EMBL" id="SUB18609.1"/>
    </source>
</evidence>